<comment type="function">
    <text evidence="9">Probable molecular chaperone assisting protein biosynthesis and transport in the endoplasmic reticulum. Required for the proper biosynthesis and transport of pulmonary surfactant-associated protein A/SP-A, pulmonary surfactant-associated protein D/SP-D and the lipid transporter ABCA3. By regulating both the proper expression and the degradation through the endoplasmic reticulum-associated protein degradation pathway of these proteins plays a crucial role in pulmonary surfactant homeostasis. Has an anti-fibrotic activity by negatively regulating the secretion of type I and type III collagens. This calcium-binding protein also transiently associates with immature PCSK6 and regulates its secretion.</text>
</comment>
<keyword evidence="4" id="KW-0677">Repeat</keyword>
<evidence type="ECO:0000256" key="9">
    <source>
        <dbReference type="ARBA" id="ARBA00056975"/>
    </source>
</evidence>
<evidence type="ECO:0000313" key="13">
    <source>
        <dbReference type="EMBL" id="ETN63569.1"/>
    </source>
</evidence>
<feature type="domain" description="EF-hand" evidence="12">
    <location>
        <begin position="477"/>
        <end position="502"/>
    </location>
</feature>
<dbReference type="FunFam" id="1.10.238.10:FF:000104">
    <property type="entry name" value="calumenin isoform X1"/>
    <property type="match status" value="1"/>
</dbReference>
<organism evidence="13">
    <name type="scientific">Anopheles darlingi</name>
    <name type="common">Mosquito</name>
    <dbReference type="NCBI Taxonomy" id="43151"/>
    <lineage>
        <taxon>Eukaryota</taxon>
        <taxon>Metazoa</taxon>
        <taxon>Ecdysozoa</taxon>
        <taxon>Arthropoda</taxon>
        <taxon>Hexapoda</taxon>
        <taxon>Insecta</taxon>
        <taxon>Pterygota</taxon>
        <taxon>Neoptera</taxon>
        <taxon>Endopterygota</taxon>
        <taxon>Diptera</taxon>
        <taxon>Nematocera</taxon>
        <taxon>Culicoidea</taxon>
        <taxon>Culicidae</taxon>
        <taxon>Anophelinae</taxon>
        <taxon>Anopheles</taxon>
    </lineage>
</organism>
<proteinExistence type="predicted"/>
<reference evidence="13" key="3">
    <citation type="journal article" date="2013" name="Nucleic Acids Res.">
        <title>The genome of Anopheles darlingi, the main neotropical malaria vector.</title>
        <authorList>
            <person name="Marinotti O."/>
            <person name="Cerqueira G.C."/>
            <person name="de Almeida L.G."/>
            <person name="Ferro M.I."/>
            <person name="Loreto E.L."/>
            <person name="Zaha A."/>
            <person name="Teixeira S.M."/>
            <person name="Wespiser A.R."/>
            <person name="Almeida E Silva A."/>
            <person name="Schlindwein A.D."/>
            <person name="Pacheco A.C."/>
            <person name="Silva A.L."/>
            <person name="Graveley B.R."/>
            <person name="Walenz B.P."/>
            <person name="Lima Bde A."/>
            <person name="Ribeiro C.A."/>
            <person name="Nunes-Silva C.G."/>
            <person name="de Carvalho C.R."/>
            <person name="Soares C.M."/>
            <person name="de Menezes C.B."/>
            <person name="Matiolli C."/>
            <person name="Caffrey D."/>
            <person name="Araujo D.A."/>
            <person name="de Oliveira D.M."/>
            <person name="Golenbock D."/>
            <person name="Grisard E.C."/>
            <person name="Fantinatti-Garboggini F."/>
            <person name="de Carvalho F.M."/>
            <person name="Barcellos F.G."/>
            <person name="Prosdocimi F."/>
            <person name="May G."/>
            <person name="Azevedo Junior G.M."/>
            <person name="Guimaraes G.M."/>
            <person name="Goldman G.H."/>
            <person name="Padilha I.Q."/>
            <person name="Batista Jda S."/>
            <person name="Ferro J.A."/>
            <person name="Ribeiro J.M."/>
            <person name="Fietto J.L."/>
            <person name="Dabbas K.M."/>
            <person name="Cerdeira L."/>
            <person name="Agnez-Lima L.F."/>
            <person name="Brocchi M."/>
            <person name="de Carvalho M.O."/>
            <person name="Teixeira Mde M."/>
            <person name="Diniz Maia Mde M."/>
            <person name="Goldman M.H."/>
            <person name="Cruz Schneider M.P."/>
            <person name="Felipe M.S."/>
            <person name="Hungria M."/>
            <person name="Nicolas M.F."/>
            <person name="Pereira M."/>
            <person name="Montes M.A."/>
            <person name="Cantao M.E."/>
            <person name="Vincentz M."/>
            <person name="Rafael M.S."/>
            <person name="Silverman N."/>
            <person name="Stoco P.H."/>
            <person name="Souza R.C."/>
            <person name="Vicentini R."/>
            <person name="Gazzinelli R.T."/>
            <person name="Neves Rde O."/>
            <person name="Silva R."/>
            <person name="Astolfi-Filho S."/>
            <person name="Maciel T.E."/>
            <person name="Urmenyi T.P."/>
            <person name="Tadei W.P."/>
            <person name="Camargo E.P."/>
            <person name="de Vasconcelos A.T."/>
        </authorList>
    </citation>
    <scope>NUCLEOTIDE SEQUENCE</scope>
</reference>
<dbReference type="InterPro" id="IPR011992">
    <property type="entry name" value="EF-hand-dom_pair"/>
</dbReference>
<keyword evidence="8" id="KW-0143">Chaperone</keyword>
<evidence type="ECO:0000256" key="1">
    <source>
        <dbReference type="ARBA" id="ARBA00004319"/>
    </source>
</evidence>
<name>W5JLB9_ANODA</name>
<evidence type="ECO:0000256" key="4">
    <source>
        <dbReference type="ARBA" id="ARBA00022737"/>
    </source>
</evidence>
<feature type="domain" description="EF-hand" evidence="12">
    <location>
        <begin position="393"/>
        <end position="428"/>
    </location>
</feature>
<reference evidence="14" key="4">
    <citation type="submission" date="2015-06" db="UniProtKB">
        <authorList>
            <consortium name="EnsemblMetazoa"/>
        </authorList>
    </citation>
    <scope>IDENTIFICATION</scope>
</reference>
<dbReference type="FunCoup" id="W5JLB9">
    <property type="interactions" value="1737"/>
</dbReference>
<dbReference type="SUPFAM" id="SSF47473">
    <property type="entry name" value="EF-hand"/>
    <property type="match status" value="2"/>
</dbReference>
<accession>W5JLB9</accession>
<reference evidence="13 15" key="1">
    <citation type="journal article" date="2010" name="BMC Genomics">
        <title>Combination of measures distinguishes pre-miRNAs from other stem-loops in the genome of the newly sequenced Anopheles darlingi.</title>
        <authorList>
            <person name="Mendes N.D."/>
            <person name="Freitas A.T."/>
            <person name="Vasconcelos A.T."/>
            <person name="Sagot M.F."/>
        </authorList>
    </citation>
    <scope>NUCLEOTIDE SEQUENCE</scope>
</reference>
<dbReference type="GO" id="GO:0015031">
    <property type="term" value="P:protein transport"/>
    <property type="evidence" value="ECO:0007669"/>
    <property type="project" value="UniProtKB-ARBA"/>
</dbReference>
<dbReference type="CDD" id="cd16227">
    <property type="entry name" value="EFh_CREC_RCN2_like"/>
    <property type="match status" value="1"/>
</dbReference>
<dbReference type="VEuPathDB" id="VectorBase:ADAR2_003394"/>
<dbReference type="VEuPathDB" id="VectorBase:ADAC004716"/>
<dbReference type="InterPro" id="IPR056456">
    <property type="entry name" value="Beta-prop_IFT80_2nd"/>
</dbReference>
<dbReference type="PROSITE" id="PS00018">
    <property type="entry name" value="EF_HAND_1"/>
    <property type="match status" value="6"/>
</dbReference>
<dbReference type="EnsemblMetazoa" id="ADAC004716-RA">
    <property type="protein sequence ID" value="ADAC004716-PA"/>
    <property type="gene ID" value="ADAC004716"/>
</dbReference>
<dbReference type="InterPro" id="IPR002048">
    <property type="entry name" value="EF_hand_dom"/>
</dbReference>
<keyword evidence="6" id="KW-0106">Calcium</keyword>
<evidence type="ECO:0000256" key="7">
    <source>
        <dbReference type="ARBA" id="ARBA00023180"/>
    </source>
</evidence>
<evidence type="ECO:0000256" key="10">
    <source>
        <dbReference type="ARBA" id="ARBA00063143"/>
    </source>
</evidence>
<comment type="subunit">
    <text evidence="10">Interacts with PCSK6 (immature form including the propeptide); probably involved in the maturation and the secretion of PCSK6.</text>
</comment>
<evidence type="ECO:0000256" key="5">
    <source>
        <dbReference type="ARBA" id="ARBA00022824"/>
    </source>
</evidence>
<dbReference type="InterPro" id="IPR018247">
    <property type="entry name" value="EF_Hand_1_Ca_BS"/>
</dbReference>
<evidence type="ECO:0000256" key="3">
    <source>
        <dbReference type="ARBA" id="ARBA00022729"/>
    </source>
</evidence>
<dbReference type="HOGENOM" id="CLU_489368_0_0_1"/>
<dbReference type="GO" id="GO:0005788">
    <property type="term" value="C:endoplasmic reticulum lumen"/>
    <property type="evidence" value="ECO:0007669"/>
    <property type="project" value="UniProtKB-SubCell"/>
</dbReference>
<dbReference type="Pfam" id="PF13499">
    <property type="entry name" value="EF-hand_7"/>
    <property type="match status" value="2"/>
</dbReference>
<dbReference type="PANTHER" id="PTHR10827">
    <property type="entry name" value="RETICULOCALBIN"/>
    <property type="match status" value="1"/>
</dbReference>
<evidence type="ECO:0000256" key="8">
    <source>
        <dbReference type="ARBA" id="ARBA00023186"/>
    </source>
</evidence>
<keyword evidence="7" id="KW-0325">Glycoprotein</keyword>
<dbReference type="GO" id="GO:0005509">
    <property type="term" value="F:calcium ion binding"/>
    <property type="evidence" value="ECO:0007669"/>
    <property type="project" value="InterPro"/>
</dbReference>
<dbReference type="Gene3D" id="1.10.238.10">
    <property type="entry name" value="EF-hand"/>
    <property type="match status" value="3"/>
</dbReference>
<evidence type="ECO:0000313" key="14">
    <source>
        <dbReference type="EnsemblMetazoa" id="ADAC004716-PA"/>
    </source>
</evidence>
<comment type="subcellular location">
    <subcellularLocation>
        <location evidence="1">Endoplasmic reticulum lumen</location>
    </subcellularLocation>
</comment>
<keyword evidence="3" id="KW-0732">Signal</keyword>
<feature type="domain" description="EF-hand" evidence="12">
    <location>
        <begin position="339"/>
        <end position="374"/>
    </location>
</feature>
<dbReference type="EMBL" id="ADMH02001231">
    <property type="protein sequence ID" value="ETN63569.1"/>
    <property type="molecule type" value="Genomic_DNA"/>
</dbReference>
<dbReference type="FunFam" id="1.10.238.10:FF:000424">
    <property type="entry name" value="GM18042"/>
    <property type="match status" value="1"/>
</dbReference>
<dbReference type="Proteomes" id="UP000000673">
    <property type="component" value="Unassembled WGS sequence"/>
</dbReference>
<dbReference type="VEuPathDB" id="VectorBase:ADAR2_002814"/>
<evidence type="ECO:0000259" key="12">
    <source>
        <dbReference type="PROSITE" id="PS50222"/>
    </source>
</evidence>
<reference evidence="13" key="2">
    <citation type="submission" date="2010-05" db="EMBL/GenBank/DDBJ databases">
        <authorList>
            <person name="Almeida L.G."/>
            <person name="Nicolas M.F."/>
            <person name="Souza R.C."/>
            <person name="Vasconcelos A.T.R."/>
        </authorList>
    </citation>
    <scope>NUCLEOTIDE SEQUENCE</scope>
</reference>
<evidence type="ECO:0000256" key="2">
    <source>
        <dbReference type="ARBA" id="ARBA00022723"/>
    </source>
</evidence>
<keyword evidence="5" id="KW-0256">Endoplasmic reticulum</keyword>
<dbReference type="AlphaFoldDB" id="W5JLB9"/>
<evidence type="ECO:0000256" key="6">
    <source>
        <dbReference type="ARBA" id="ARBA00022837"/>
    </source>
</evidence>
<protein>
    <recommendedName>
        <fullName evidence="11">Reticulocalbin-3</fullName>
    </recommendedName>
</protein>
<dbReference type="SMART" id="SM00054">
    <property type="entry name" value="EFh"/>
    <property type="match status" value="5"/>
</dbReference>
<sequence>MAGIPTLSGRFRGLATSAGTKVKKRFHSIVRFNQQVIGSLFNIVWATDGTQIAASTSTGIMLFGHIIERELRNRNLKAMTIGRKTILLQDIVCRTSDTLDFPERIIKWELGYGHLVVATVHQLHIFNEHYVNTPIIIDGRSDIRLIKLGRNVHDGSEFISYKIGAQVTNVMWSSDTNILVGLHDLSYSVWYCPGEACTDPTLIALTTFTYDTSEIEFSHKRYIERMTMWLSTVWLFVLAVCVQSATTHKHVHTINKERTEDGAFAPRDSHHLERGEHFSEFDHEAILGSVKEAEEFDNLSPEESKRRLAVLVTKIDQNADGYVDRHELKAWILRSFKSLAEEEASDRFDDVDLNNDDSVTWDEYLQETYGMDSEDEEGVRLPFQQPRDEEERKLINDDKEMFNAADTDQNGVLDSNEYVRFISPEEFPEMLPIILQQTLREKDKNNDGRIEFQEFVGDNAKDHDKEWLVVEMDRFKHDFDKDNDGYLNGNEILSWVVPSNDEVASDEVDHLFVASDDDHDDRLSHQEIIDKYDIFVGSEATDYGDHLQNIHHFDDEL</sequence>
<evidence type="ECO:0000313" key="15">
    <source>
        <dbReference type="Proteomes" id="UP000000673"/>
    </source>
</evidence>
<gene>
    <name evidence="13" type="ORF">AND_004716</name>
</gene>
<evidence type="ECO:0000256" key="11">
    <source>
        <dbReference type="ARBA" id="ARBA00072696"/>
    </source>
</evidence>
<dbReference type="STRING" id="43151.W5JLB9"/>
<dbReference type="Pfam" id="PF23335">
    <property type="entry name" value="Beta-prop_IFT80_2nd"/>
    <property type="match status" value="2"/>
</dbReference>
<dbReference type="eggNOG" id="KOG1524">
    <property type="taxonomic scope" value="Eukaryota"/>
</dbReference>
<feature type="domain" description="EF-hand" evidence="12">
    <location>
        <begin position="303"/>
        <end position="338"/>
    </location>
</feature>
<dbReference type="eggNOG" id="KOG4223">
    <property type="taxonomic scope" value="Eukaryota"/>
</dbReference>
<keyword evidence="2" id="KW-0479">Metal-binding</keyword>
<dbReference type="PROSITE" id="PS50222">
    <property type="entry name" value="EF_HAND_2"/>
    <property type="match status" value="4"/>
</dbReference>
<dbReference type="PANTHER" id="PTHR10827:SF95">
    <property type="entry name" value="LD34388P"/>
    <property type="match status" value="1"/>
</dbReference>
<keyword evidence="15" id="KW-1185">Reference proteome</keyword>